<feature type="region of interest" description="Disordered" evidence="1">
    <location>
        <begin position="43"/>
        <end position="77"/>
    </location>
</feature>
<keyword evidence="3" id="KW-1185">Reference proteome</keyword>
<reference evidence="2 3" key="1">
    <citation type="submission" date="2023-06" db="EMBL/GenBank/DDBJ databases">
        <title>Black Yeasts Isolated from many extreme environments.</title>
        <authorList>
            <person name="Coleine C."/>
            <person name="Stajich J.E."/>
            <person name="Selbmann L."/>
        </authorList>
    </citation>
    <scope>NUCLEOTIDE SEQUENCE [LARGE SCALE GENOMIC DNA]</scope>
    <source>
        <strain evidence="2 3">CCFEE 5887</strain>
    </source>
</reference>
<organism evidence="2 3">
    <name type="scientific">Vermiconidia calcicola</name>
    <dbReference type="NCBI Taxonomy" id="1690605"/>
    <lineage>
        <taxon>Eukaryota</taxon>
        <taxon>Fungi</taxon>
        <taxon>Dikarya</taxon>
        <taxon>Ascomycota</taxon>
        <taxon>Pezizomycotina</taxon>
        <taxon>Dothideomycetes</taxon>
        <taxon>Dothideomycetidae</taxon>
        <taxon>Mycosphaerellales</taxon>
        <taxon>Extremaceae</taxon>
        <taxon>Vermiconidia</taxon>
    </lineage>
</organism>
<dbReference type="EMBL" id="JAXLQG010000002">
    <property type="protein sequence ID" value="KAK5543946.1"/>
    <property type="molecule type" value="Genomic_DNA"/>
</dbReference>
<protein>
    <recommendedName>
        <fullName evidence="4">F-box domain-containing protein</fullName>
    </recommendedName>
</protein>
<dbReference type="SUPFAM" id="SSF81383">
    <property type="entry name" value="F-box domain"/>
    <property type="match status" value="1"/>
</dbReference>
<evidence type="ECO:0000313" key="2">
    <source>
        <dbReference type="EMBL" id="KAK5543946.1"/>
    </source>
</evidence>
<sequence>MTNPPTPPNKRLFGLPPELNDQIISKLNYEDLRSLRATCHSASVDSLDYTQNPPPAYQGQTSRRGGDRLQAAGNQVW</sequence>
<evidence type="ECO:0000313" key="3">
    <source>
        <dbReference type="Proteomes" id="UP001345827"/>
    </source>
</evidence>
<evidence type="ECO:0000256" key="1">
    <source>
        <dbReference type="SAM" id="MobiDB-lite"/>
    </source>
</evidence>
<dbReference type="InterPro" id="IPR036047">
    <property type="entry name" value="F-box-like_dom_sf"/>
</dbReference>
<accession>A0AAV9QIR3</accession>
<evidence type="ECO:0008006" key="4">
    <source>
        <dbReference type="Google" id="ProtNLM"/>
    </source>
</evidence>
<proteinExistence type="predicted"/>
<name>A0AAV9QIR3_9PEZI</name>
<comment type="caution">
    <text evidence="2">The sequence shown here is derived from an EMBL/GenBank/DDBJ whole genome shotgun (WGS) entry which is preliminary data.</text>
</comment>
<dbReference type="Proteomes" id="UP001345827">
    <property type="component" value="Unassembled WGS sequence"/>
</dbReference>
<gene>
    <name evidence="2" type="ORF">LTR25_001561</name>
</gene>
<dbReference type="AlphaFoldDB" id="A0AAV9QIR3"/>